<dbReference type="Gene3D" id="3.90.75.10">
    <property type="entry name" value="Homing Intron 3 (I-ppo) Encoded Endonuclease, Chain A"/>
    <property type="match status" value="1"/>
</dbReference>
<reference evidence="3" key="1">
    <citation type="submission" date="2020-04" db="EMBL/GenBank/DDBJ databases">
        <authorList>
            <person name="Chiriac C."/>
            <person name="Salcher M."/>
            <person name="Ghai R."/>
            <person name="Kavagutti S V."/>
        </authorList>
    </citation>
    <scope>NUCLEOTIDE SEQUENCE</scope>
</reference>
<sequence>MNVLRTLHNKTAYIPFSGCHVWTGNTTEKGYGIIRVNGKPTRAHRFIYEQVKGKIPEGMLVCHTCDVPSCINPDHLYAGTAADNSADIVKRNRWTRRSNGQEKITQEIANTIRSIYAEGNHTYRKLGVLFCLDSSTISDIVNFKIWKD</sequence>
<dbReference type="InterPro" id="IPR044925">
    <property type="entry name" value="His-Me_finger_sf"/>
</dbReference>
<feature type="domain" description="HNH nuclease" evidence="1">
    <location>
        <begin position="43"/>
        <end position="85"/>
    </location>
</feature>
<evidence type="ECO:0000259" key="1">
    <source>
        <dbReference type="Pfam" id="PF13392"/>
    </source>
</evidence>
<dbReference type="EMBL" id="LR796389">
    <property type="protein sequence ID" value="CAB4141376.1"/>
    <property type="molecule type" value="Genomic_DNA"/>
</dbReference>
<gene>
    <name evidence="2" type="ORF">UFOVP414_29</name>
    <name evidence="3" type="ORF">UFOVP687_27</name>
</gene>
<dbReference type="Pfam" id="PF13392">
    <property type="entry name" value="HNH_3"/>
    <property type="match status" value="1"/>
</dbReference>
<evidence type="ECO:0000313" key="2">
    <source>
        <dbReference type="EMBL" id="CAB4141376.1"/>
    </source>
</evidence>
<dbReference type="GO" id="GO:0004519">
    <property type="term" value="F:endonuclease activity"/>
    <property type="evidence" value="ECO:0007669"/>
    <property type="project" value="InterPro"/>
</dbReference>
<dbReference type="SUPFAM" id="SSF54060">
    <property type="entry name" value="His-Me finger endonucleases"/>
    <property type="match status" value="1"/>
</dbReference>
<organism evidence="3">
    <name type="scientific">uncultured Caudovirales phage</name>
    <dbReference type="NCBI Taxonomy" id="2100421"/>
    <lineage>
        <taxon>Viruses</taxon>
        <taxon>Duplodnaviria</taxon>
        <taxon>Heunggongvirae</taxon>
        <taxon>Uroviricota</taxon>
        <taxon>Caudoviricetes</taxon>
        <taxon>Peduoviridae</taxon>
        <taxon>Maltschvirus</taxon>
        <taxon>Maltschvirus maltsch</taxon>
    </lineage>
</organism>
<dbReference type="InterPro" id="IPR044930">
    <property type="entry name" value="Homing_endonuclease_His-Me"/>
</dbReference>
<dbReference type="EMBL" id="LR796665">
    <property type="protein sequence ID" value="CAB4157828.1"/>
    <property type="molecule type" value="Genomic_DNA"/>
</dbReference>
<evidence type="ECO:0000313" key="3">
    <source>
        <dbReference type="EMBL" id="CAB4157828.1"/>
    </source>
</evidence>
<name>A0A6J5NLK4_9CAUD</name>
<proteinExistence type="predicted"/>
<accession>A0A6J5NLK4</accession>
<dbReference type="InterPro" id="IPR003615">
    <property type="entry name" value="HNH_nuc"/>
</dbReference>
<protein>
    <submittedName>
        <fullName evidence="3">HNH nuclease</fullName>
    </submittedName>
</protein>